<organism evidence="14 15">
    <name type="scientific">Handelsmanbacteria sp. (strain RIFCSPLOWO2_12_FULL_64_10)</name>
    <dbReference type="NCBI Taxonomy" id="1817868"/>
    <lineage>
        <taxon>Bacteria</taxon>
        <taxon>Candidatus Handelsmaniibacteriota</taxon>
    </lineage>
</organism>
<dbReference type="Pfam" id="PF02547">
    <property type="entry name" value="Queuosine_synth"/>
    <property type="match status" value="1"/>
</dbReference>
<keyword evidence="5 13" id="KW-0808">Transferase</keyword>
<dbReference type="FunFam" id="2.40.10.240:FF:000002">
    <property type="entry name" value="S-adenosylmethionine:tRNA ribosyltransferase-isomerase"/>
    <property type="match status" value="1"/>
</dbReference>
<dbReference type="Proteomes" id="UP000178606">
    <property type="component" value="Unassembled WGS sequence"/>
</dbReference>
<proteinExistence type="inferred from homology"/>
<evidence type="ECO:0000256" key="9">
    <source>
        <dbReference type="ARBA" id="ARBA00061210"/>
    </source>
</evidence>
<evidence type="ECO:0000256" key="5">
    <source>
        <dbReference type="ARBA" id="ARBA00022679"/>
    </source>
</evidence>
<evidence type="ECO:0000313" key="14">
    <source>
        <dbReference type="EMBL" id="OGG53310.1"/>
    </source>
</evidence>
<dbReference type="FunFam" id="3.40.1780.10:FF:000001">
    <property type="entry name" value="S-adenosylmethionine:tRNA ribosyltransferase-isomerase"/>
    <property type="match status" value="1"/>
</dbReference>
<evidence type="ECO:0000256" key="13">
    <source>
        <dbReference type="HAMAP-Rule" id="MF_00113"/>
    </source>
</evidence>
<dbReference type="Gene3D" id="3.40.1780.10">
    <property type="entry name" value="QueA-like"/>
    <property type="match status" value="2"/>
</dbReference>
<dbReference type="EC" id="2.4.99.17" evidence="10 13"/>
<dbReference type="NCBIfam" id="NF001140">
    <property type="entry name" value="PRK00147.1"/>
    <property type="match status" value="1"/>
</dbReference>
<comment type="catalytic activity">
    <reaction evidence="8 13">
        <text>7-aminomethyl-7-carbaguanosine(34) in tRNA + S-adenosyl-L-methionine = epoxyqueuosine(34) in tRNA + adenine + L-methionine + 2 H(+)</text>
        <dbReference type="Rhea" id="RHEA:32155"/>
        <dbReference type="Rhea" id="RHEA-COMP:10342"/>
        <dbReference type="Rhea" id="RHEA-COMP:18582"/>
        <dbReference type="ChEBI" id="CHEBI:15378"/>
        <dbReference type="ChEBI" id="CHEBI:16708"/>
        <dbReference type="ChEBI" id="CHEBI:57844"/>
        <dbReference type="ChEBI" id="CHEBI:59789"/>
        <dbReference type="ChEBI" id="CHEBI:82833"/>
        <dbReference type="ChEBI" id="CHEBI:194443"/>
        <dbReference type="EC" id="2.4.99.17"/>
    </reaction>
</comment>
<dbReference type="InterPro" id="IPR042119">
    <property type="entry name" value="QueA_dom2"/>
</dbReference>
<dbReference type="PANTHER" id="PTHR30307">
    <property type="entry name" value="S-ADENOSYLMETHIONINE:TRNA RIBOSYLTRANSFERASE-ISOMERASE"/>
    <property type="match status" value="1"/>
</dbReference>
<comment type="caution">
    <text evidence="14">The sequence shown here is derived from an EMBL/GenBank/DDBJ whole genome shotgun (WGS) entry which is preliminary data.</text>
</comment>
<evidence type="ECO:0000256" key="6">
    <source>
        <dbReference type="ARBA" id="ARBA00022691"/>
    </source>
</evidence>
<dbReference type="HAMAP" id="MF_00113">
    <property type="entry name" value="QueA"/>
    <property type="match status" value="1"/>
</dbReference>
<keyword evidence="4 13" id="KW-0963">Cytoplasm</keyword>
<evidence type="ECO:0000256" key="11">
    <source>
        <dbReference type="ARBA" id="ARBA00069325"/>
    </source>
</evidence>
<dbReference type="GO" id="GO:0008616">
    <property type="term" value="P:tRNA queuosine(34) biosynthetic process"/>
    <property type="evidence" value="ECO:0007669"/>
    <property type="project" value="UniProtKB-UniRule"/>
</dbReference>
<dbReference type="GO" id="GO:0005737">
    <property type="term" value="C:cytoplasm"/>
    <property type="evidence" value="ECO:0007669"/>
    <property type="project" value="UniProtKB-SubCell"/>
</dbReference>
<dbReference type="Gene3D" id="2.40.10.240">
    <property type="entry name" value="QueA-like"/>
    <property type="match status" value="1"/>
</dbReference>
<sequence>MKLSDFDYDLPEGLIAPHPAPVRDESRLMVLHRSGERIEHRVFRDLVDYVRRGDALVVNETKVLPARLLGRGPGGGKVELLLLRRVEGEGWEALGRPGRRLRKGAQVQIGDGDLTAEVREVLPDGRRQVHLRGEDVEAALHRIGRPPLPPYLRREETPEDRERYQTVYARTPGAVAAPTAGLHFTQDLLDRIRGRGVDVAPVLLHVGPGTFRPVTAEDPALHRMEAEYYEIGPDAAAQVASARQRGGRAIAVGTTAVRALETAATTGEHSGWTEIFIYPPYAFRAVDALITNFHLPRSTLLMLVSAFAGREFVLRAYREAIQRGYRFYSYGDAMLIL</sequence>
<dbReference type="UniPathway" id="UPA00392"/>
<evidence type="ECO:0000256" key="3">
    <source>
        <dbReference type="ARBA" id="ARBA00011245"/>
    </source>
</evidence>
<keyword evidence="14" id="KW-0413">Isomerase</keyword>
<keyword evidence="6 13" id="KW-0949">S-adenosyl-L-methionine</keyword>
<evidence type="ECO:0000256" key="2">
    <source>
        <dbReference type="ARBA" id="ARBA00004691"/>
    </source>
</evidence>
<dbReference type="SUPFAM" id="SSF111337">
    <property type="entry name" value="QueA-like"/>
    <property type="match status" value="1"/>
</dbReference>
<dbReference type="InterPro" id="IPR042118">
    <property type="entry name" value="QueA_dom1"/>
</dbReference>
<evidence type="ECO:0000256" key="10">
    <source>
        <dbReference type="ARBA" id="ARBA00066503"/>
    </source>
</evidence>
<dbReference type="InterPro" id="IPR036100">
    <property type="entry name" value="QueA_sf"/>
</dbReference>
<dbReference type="PANTHER" id="PTHR30307:SF0">
    <property type="entry name" value="S-ADENOSYLMETHIONINE:TRNA RIBOSYLTRANSFERASE-ISOMERASE"/>
    <property type="match status" value="1"/>
</dbReference>
<gene>
    <name evidence="13" type="primary">queA</name>
    <name evidence="14" type="ORF">A3F84_24960</name>
</gene>
<dbReference type="NCBIfam" id="TIGR00113">
    <property type="entry name" value="queA"/>
    <property type="match status" value="1"/>
</dbReference>
<comment type="function">
    <text evidence="13">Transfers and isomerizes the ribose moiety from AdoMet to the 7-aminomethyl group of 7-deazaguanine (preQ1-tRNA) to give epoxyqueuosine (oQ-tRNA).</text>
</comment>
<comment type="pathway">
    <text evidence="2 13">tRNA modification; tRNA-queuosine biosynthesis.</text>
</comment>
<dbReference type="GO" id="GO:0051075">
    <property type="term" value="F:S-adenosylmethionine:tRNA ribosyltransferase-isomerase activity"/>
    <property type="evidence" value="ECO:0007669"/>
    <property type="project" value="UniProtKB-EC"/>
</dbReference>
<comment type="subunit">
    <text evidence="3 13">Monomer.</text>
</comment>
<evidence type="ECO:0000256" key="8">
    <source>
        <dbReference type="ARBA" id="ARBA00052751"/>
    </source>
</evidence>
<protein>
    <recommendedName>
        <fullName evidence="11 13">S-adenosylmethionine:tRNA ribosyltransferase-isomerase</fullName>
        <ecNumber evidence="10 13">2.4.99.17</ecNumber>
    </recommendedName>
    <alternativeName>
        <fullName evidence="12 13">Queuosine biosynthesis protein QueA</fullName>
    </alternativeName>
</protein>
<keyword evidence="7 13" id="KW-0671">Queuosine biosynthesis</keyword>
<dbReference type="EMBL" id="MFKF01000123">
    <property type="protein sequence ID" value="OGG53310.1"/>
    <property type="molecule type" value="Genomic_DNA"/>
</dbReference>
<evidence type="ECO:0000256" key="7">
    <source>
        <dbReference type="ARBA" id="ARBA00022785"/>
    </source>
</evidence>
<dbReference type="AlphaFoldDB" id="A0A1F6CW65"/>
<name>A0A1F6CW65_HANXR</name>
<comment type="subcellular location">
    <subcellularLocation>
        <location evidence="1 13">Cytoplasm</location>
    </subcellularLocation>
</comment>
<evidence type="ECO:0000256" key="12">
    <source>
        <dbReference type="ARBA" id="ARBA00076160"/>
    </source>
</evidence>
<dbReference type="InterPro" id="IPR003699">
    <property type="entry name" value="QueA"/>
</dbReference>
<evidence type="ECO:0000256" key="4">
    <source>
        <dbReference type="ARBA" id="ARBA00022490"/>
    </source>
</evidence>
<reference evidence="14 15" key="1">
    <citation type="journal article" date="2016" name="Nat. Commun.">
        <title>Thousands of microbial genomes shed light on interconnected biogeochemical processes in an aquifer system.</title>
        <authorList>
            <person name="Anantharaman K."/>
            <person name="Brown C.T."/>
            <person name="Hug L.A."/>
            <person name="Sharon I."/>
            <person name="Castelle C.J."/>
            <person name="Probst A.J."/>
            <person name="Thomas B.C."/>
            <person name="Singh A."/>
            <person name="Wilkins M.J."/>
            <person name="Karaoz U."/>
            <person name="Brodie E.L."/>
            <person name="Williams K.H."/>
            <person name="Hubbard S.S."/>
            <person name="Banfield J.F."/>
        </authorList>
    </citation>
    <scope>NUCLEOTIDE SEQUENCE [LARGE SCALE GENOMIC DNA]</scope>
    <source>
        <strain evidence="15">RIFCSPLOWO2_12_FULL_64_10</strain>
    </source>
</reference>
<evidence type="ECO:0000313" key="15">
    <source>
        <dbReference type="Proteomes" id="UP000178606"/>
    </source>
</evidence>
<comment type="similarity">
    <text evidence="9 13">Belongs to the QueA family.</text>
</comment>
<accession>A0A1F6CW65</accession>
<evidence type="ECO:0000256" key="1">
    <source>
        <dbReference type="ARBA" id="ARBA00004496"/>
    </source>
</evidence>